<dbReference type="RefSeq" id="WP_016236754.1">
    <property type="nucleotide sequence ID" value="NZ_CADDWP010000001.1"/>
</dbReference>
<name>A0A0A8J6A1_ECOLX</name>
<dbReference type="GO" id="GO:0016757">
    <property type="term" value="F:glycosyltransferase activity"/>
    <property type="evidence" value="ECO:0007669"/>
    <property type="project" value="InterPro"/>
</dbReference>
<evidence type="ECO:0000313" key="1">
    <source>
        <dbReference type="EMBL" id="BAQ00880.1"/>
    </source>
</evidence>
<dbReference type="Gene3D" id="3.40.50.2000">
    <property type="entry name" value="Glycogen Phosphorylase B"/>
    <property type="match status" value="1"/>
</dbReference>
<dbReference type="AlphaFoldDB" id="A0A0A8J6A1"/>
<protein>
    <submittedName>
        <fullName evidence="1">Putative glycosyltransferase</fullName>
    </submittedName>
</protein>
<dbReference type="SUPFAM" id="SSF53756">
    <property type="entry name" value="UDP-Glycosyltransferase/glycogen phosphorylase"/>
    <property type="match status" value="1"/>
</dbReference>
<accession>A0A0A8J6A1</accession>
<organism evidence="1">
    <name type="scientific">Escherichia coli</name>
    <dbReference type="NCBI Taxonomy" id="562"/>
    <lineage>
        <taxon>Bacteria</taxon>
        <taxon>Pseudomonadati</taxon>
        <taxon>Pseudomonadota</taxon>
        <taxon>Gammaproteobacteria</taxon>
        <taxon>Enterobacterales</taxon>
        <taxon>Enterobacteriaceae</taxon>
        <taxon>Escherichia</taxon>
    </lineage>
</organism>
<proteinExistence type="predicted"/>
<keyword evidence="1" id="KW-0808">Transferase</keyword>
<dbReference type="EMBL" id="AB811616">
    <property type="protein sequence ID" value="BAQ00880.1"/>
    <property type="molecule type" value="Genomic_DNA"/>
</dbReference>
<dbReference type="InterPro" id="IPR001296">
    <property type="entry name" value="Glyco_trans_1"/>
</dbReference>
<reference evidence="1" key="1">
    <citation type="journal article" date="2014" name="DNA Res.">
        <title>A complete view of the genetic diversity of the Escherichia coli O-antigen biosynthesis gene cluster.</title>
        <authorList>
            <person name="Iguchi A."/>
            <person name="Iyoda S."/>
            <person name="Kikuchi T."/>
            <person name="Ogura Y."/>
            <person name="Katsura K."/>
            <person name="Ohnishi M."/>
            <person name="Hayashi T."/>
            <person name="Thomson N.R."/>
        </authorList>
    </citation>
    <scope>NUCLEOTIDE SEQUENCE</scope>
    <source>
        <strain evidence="1">H7</strain>
    </source>
</reference>
<sequence>MGKIVINLWHIKNTNGLFYYALDYIDHIAAEKIILLNVNFPNSEAIERLSGNNKILKLSLLNYVMFMFKCFIEHNLIFTPSSHPIPFIKKQLVIVHDMYPFHGFKGNLKKILFCISAKISRCKIGYINRSQVLPALLNLGINPRQLVFAPNKFPDLFSNPLNRIPYDKKKIIVGLVGTDSDKKNYHELLSSIRHRKLHGQFNLMIYGHETPYFKRVNSDFPDLNISLVKSDETSLRDFLTNINILISICRTEGFGRPIATALVNGVPCFLINCPVFREFFSNSANVYPTTDELINAILEIKDIPINKAFIIPTDVKEAFFSIIDMINNG</sequence>
<dbReference type="Pfam" id="PF00534">
    <property type="entry name" value="Glycos_transf_1"/>
    <property type="match status" value="1"/>
</dbReference>